<proteinExistence type="predicted"/>
<dbReference type="Pfam" id="PF01022">
    <property type="entry name" value="HTH_5"/>
    <property type="match status" value="1"/>
</dbReference>
<dbReference type="InterPro" id="IPR051081">
    <property type="entry name" value="HTH_MetalResp_TranReg"/>
</dbReference>
<evidence type="ECO:0000313" key="7">
    <source>
        <dbReference type="Proteomes" id="UP000334019"/>
    </source>
</evidence>
<keyword evidence="7" id="KW-1185">Reference proteome</keyword>
<dbReference type="GO" id="GO:0003700">
    <property type="term" value="F:DNA-binding transcription factor activity"/>
    <property type="evidence" value="ECO:0007669"/>
    <property type="project" value="InterPro"/>
</dbReference>
<reference evidence="6 7" key="1">
    <citation type="submission" date="2019-11" db="EMBL/GenBank/DDBJ databases">
        <authorList>
            <person name="He Y."/>
        </authorList>
    </citation>
    <scope>NUCLEOTIDE SEQUENCE [LARGE SCALE GENOMIC DNA]</scope>
    <source>
        <strain evidence="6 7">SCSIO 58843</strain>
    </source>
</reference>
<organism evidence="6 7">
    <name type="scientific">Actinomarinicola tropica</name>
    <dbReference type="NCBI Taxonomy" id="2789776"/>
    <lineage>
        <taxon>Bacteria</taxon>
        <taxon>Bacillati</taxon>
        <taxon>Actinomycetota</taxon>
        <taxon>Acidimicrobiia</taxon>
        <taxon>Acidimicrobiales</taxon>
        <taxon>Iamiaceae</taxon>
        <taxon>Actinomarinicola</taxon>
    </lineage>
</organism>
<feature type="region of interest" description="Disordered" evidence="4">
    <location>
        <begin position="103"/>
        <end position="123"/>
    </location>
</feature>
<accession>A0A5Q2RBJ3</accession>
<dbReference type="InterPro" id="IPR011991">
    <property type="entry name" value="ArsR-like_HTH"/>
</dbReference>
<dbReference type="PRINTS" id="PR00778">
    <property type="entry name" value="HTHARSR"/>
</dbReference>
<protein>
    <submittedName>
        <fullName evidence="6">Metalloregulator ArsR/SmtB family transcription factor</fullName>
    </submittedName>
</protein>
<dbReference type="RefSeq" id="WP_153758345.1">
    <property type="nucleotide sequence ID" value="NZ_CP045851.1"/>
</dbReference>
<dbReference type="Proteomes" id="UP000334019">
    <property type="component" value="Chromosome"/>
</dbReference>
<evidence type="ECO:0000256" key="4">
    <source>
        <dbReference type="SAM" id="MobiDB-lite"/>
    </source>
</evidence>
<dbReference type="PANTHER" id="PTHR33154">
    <property type="entry name" value="TRANSCRIPTIONAL REGULATOR, ARSR FAMILY"/>
    <property type="match status" value="1"/>
</dbReference>
<keyword evidence="2" id="KW-0238">DNA-binding</keyword>
<evidence type="ECO:0000256" key="1">
    <source>
        <dbReference type="ARBA" id="ARBA00023015"/>
    </source>
</evidence>
<dbReference type="GO" id="GO:0003677">
    <property type="term" value="F:DNA binding"/>
    <property type="evidence" value="ECO:0007669"/>
    <property type="project" value="UniProtKB-KW"/>
</dbReference>
<dbReference type="NCBIfam" id="NF033788">
    <property type="entry name" value="HTH_metalloreg"/>
    <property type="match status" value="1"/>
</dbReference>
<sequence length="123" mass="13521">MDVFAALADPIRRDILRRLARGPARVVDVAAEHPVSRPAISRHLRVLGDAGLVHATDHGRERHYALSTAPLTAVRDLLGELDGRRPPVTDQALDALATEVWRTGRDRRRTAPPDIATTDEEIA</sequence>
<evidence type="ECO:0000259" key="5">
    <source>
        <dbReference type="PROSITE" id="PS50987"/>
    </source>
</evidence>
<dbReference type="SUPFAM" id="SSF46785">
    <property type="entry name" value="Winged helix' DNA-binding domain"/>
    <property type="match status" value="1"/>
</dbReference>
<dbReference type="InterPro" id="IPR001845">
    <property type="entry name" value="HTH_ArsR_DNA-bd_dom"/>
</dbReference>
<dbReference type="Gene3D" id="1.10.10.10">
    <property type="entry name" value="Winged helix-like DNA-binding domain superfamily/Winged helix DNA-binding domain"/>
    <property type="match status" value="1"/>
</dbReference>
<keyword evidence="3" id="KW-0804">Transcription</keyword>
<feature type="domain" description="HTH arsR-type" evidence="5">
    <location>
        <begin position="1"/>
        <end position="86"/>
    </location>
</feature>
<dbReference type="SMART" id="SM00418">
    <property type="entry name" value="HTH_ARSR"/>
    <property type="match status" value="1"/>
</dbReference>
<dbReference type="KEGG" id="atq:GH723_03500"/>
<name>A0A5Q2RBJ3_9ACTN</name>
<dbReference type="AlphaFoldDB" id="A0A5Q2RBJ3"/>
<evidence type="ECO:0000256" key="3">
    <source>
        <dbReference type="ARBA" id="ARBA00023163"/>
    </source>
</evidence>
<evidence type="ECO:0000256" key="2">
    <source>
        <dbReference type="ARBA" id="ARBA00023125"/>
    </source>
</evidence>
<dbReference type="CDD" id="cd00090">
    <property type="entry name" value="HTH_ARSR"/>
    <property type="match status" value="1"/>
</dbReference>
<dbReference type="EMBL" id="CP045851">
    <property type="protein sequence ID" value="QGG94239.1"/>
    <property type="molecule type" value="Genomic_DNA"/>
</dbReference>
<dbReference type="InterPro" id="IPR036390">
    <property type="entry name" value="WH_DNA-bd_sf"/>
</dbReference>
<evidence type="ECO:0000313" key="6">
    <source>
        <dbReference type="EMBL" id="QGG94239.1"/>
    </source>
</evidence>
<dbReference type="PROSITE" id="PS50987">
    <property type="entry name" value="HTH_ARSR_2"/>
    <property type="match status" value="1"/>
</dbReference>
<keyword evidence="1" id="KW-0805">Transcription regulation</keyword>
<gene>
    <name evidence="6" type="ORF">GH723_03500</name>
</gene>
<dbReference type="InterPro" id="IPR036388">
    <property type="entry name" value="WH-like_DNA-bd_sf"/>
</dbReference>
<dbReference type="PANTHER" id="PTHR33154:SF33">
    <property type="entry name" value="TRANSCRIPTIONAL REPRESSOR SDPR"/>
    <property type="match status" value="1"/>
</dbReference>